<evidence type="ECO:0000256" key="7">
    <source>
        <dbReference type="ARBA" id="ARBA00023136"/>
    </source>
</evidence>
<dbReference type="GO" id="GO:0008168">
    <property type="term" value="F:methyltransferase activity"/>
    <property type="evidence" value="ECO:0007669"/>
    <property type="project" value="UniProtKB-KW"/>
</dbReference>
<keyword evidence="7 10" id="KW-0472">Membrane</keyword>
<comment type="caution">
    <text evidence="13">The sequence shown here is derived from an EMBL/GenBank/DDBJ whole genome shotgun (WGS) entry which is preliminary data.</text>
</comment>
<feature type="transmembrane region" description="Helical" evidence="10">
    <location>
        <begin position="238"/>
        <end position="258"/>
    </location>
</feature>
<feature type="transmembrane region" description="Helical" evidence="10">
    <location>
        <begin position="193"/>
        <end position="226"/>
    </location>
</feature>
<dbReference type="EC" id="3.4.23.43" evidence="9"/>
<evidence type="ECO:0000259" key="12">
    <source>
        <dbReference type="Pfam" id="PF06750"/>
    </source>
</evidence>
<dbReference type="GO" id="GO:0005886">
    <property type="term" value="C:plasma membrane"/>
    <property type="evidence" value="ECO:0007669"/>
    <property type="project" value="UniProtKB-SubCell"/>
</dbReference>
<keyword evidence="9" id="KW-0511">Multifunctional enzyme</keyword>
<feature type="transmembrane region" description="Helical" evidence="10">
    <location>
        <begin position="154"/>
        <end position="181"/>
    </location>
</feature>
<feature type="transmembrane region" description="Helical" evidence="10">
    <location>
        <begin position="122"/>
        <end position="142"/>
    </location>
</feature>
<evidence type="ECO:0000256" key="5">
    <source>
        <dbReference type="ARBA" id="ARBA00022692"/>
    </source>
</evidence>
<keyword evidence="9" id="KW-0808">Transferase</keyword>
<keyword evidence="9" id="KW-0378">Hydrolase</keyword>
<dbReference type="Gene3D" id="1.20.120.1220">
    <property type="match status" value="1"/>
</dbReference>
<keyword evidence="5 9" id="KW-0812">Transmembrane</keyword>
<evidence type="ECO:0000256" key="4">
    <source>
        <dbReference type="ARBA" id="ARBA00022519"/>
    </source>
</evidence>
<dbReference type="GO" id="GO:0006465">
    <property type="term" value="P:signal peptide processing"/>
    <property type="evidence" value="ECO:0007669"/>
    <property type="project" value="TreeGrafter"/>
</dbReference>
<dbReference type="InterPro" id="IPR014032">
    <property type="entry name" value="Peptidase_A24A_bac"/>
</dbReference>
<dbReference type="GO" id="GO:0004190">
    <property type="term" value="F:aspartic-type endopeptidase activity"/>
    <property type="evidence" value="ECO:0007669"/>
    <property type="project" value="UniProtKB-EC"/>
</dbReference>
<gene>
    <name evidence="13" type="ORF">COS11_07715</name>
</gene>
<comment type="catalytic activity">
    <reaction evidence="9">
        <text>Typically cleaves a -Gly-|-Phe- bond to release an N-terminal, basic peptide of 5-8 residues from type IV prepilin, and then N-methylates the new N-terminal amino group, the methyl donor being S-adenosyl-L-methionine.</text>
        <dbReference type="EC" id="3.4.23.43"/>
    </reaction>
</comment>
<dbReference type="InterPro" id="IPR010627">
    <property type="entry name" value="Prepilin_pept_A24_N"/>
</dbReference>
<evidence type="ECO:0000256" key="6">
    <source>
        <dbReference type="ARBA" id="ARBA00022989"/>
    </source>
</evidence>
<dbReference type="Pfam" id="PF06750">
    <property type="entry name" value="A24_N_bact"/>
    <property type="match status" value="1"/>
</dbReference>
<comment type="similarity">
    <text evidence="2 8">Belongs to the peptidase A24 family.</text>
</comment>
<keyword evidence="4" id="KW-0997">Cell inner membrane</keyword>
<feature type="domain" description="Prepilin peptidase A24 N-terminal" evidence="12">
    <location>
        <begin position="11"/>
        <end position="94"/>
    </location>
</feature>
<feature type="transmembrane region" description="Helical" evidence="10">
    <location>
        <begin position="76"/>
        <end position="93"/>
    </location>
</feature>
<comment type="subcellular location">
    <subcellularLocation>
        <location evidence="1">Cell inner membrane</location>
        <topology evidence="1">Multi-pass membrane protein</topology>
    </subcellularLocation>
    <subcellularLocation>
        <location evidence="9">Cell membrane</location>
        <topology evidence="9">Multi-pass membrane protein</topology>
    </subcellularLocation>
</comment>
<dbReference type="PANTHER" id="PTHR30487:SF0">
    <property type="entry name" value="PREPILIN LEADER PEPTIDASE_N-METHYLTRANSFERASE-RELATED"/>
    <property type="match status" value="1"/>
</dbReference>
<feature type="domain" description="Prepilin type IV endopeptidase peptidase" evidence="11">
    <location>
        <begin position="104"/>
        <end position="222"/>
    </location>
</feature>
<keyword evidence="6 10" id="KW-1133">Transmembrane helix</keyword>
<comment type="function">
    <text evidence="9">Plays an essential role in type IV pili and type II pseudopili formation by proteolytically removing the leader sequence from substrate proteins and subsequently monomethylating the alpha-amino group of the newly exposed N-terminal phenylalanine.</text>
</comment>
<dbReference type="InterPro" id="IPR000045">
    <property type="entry name" value="Prepilin_IV_endopep_pep"/>
</dbReference>
<dbReference type="PANTHER" id="PTHR30487">
    <property type="entry name" value="TYPE 4 PREPILIN-LIKE PROTEINS LEADER PEPTIDE-PROCESSING ENZYME"/>
    <property type="match status" value="1"/>
</dbReference>
<accession>A0A2M7E6N9</accession>
<evidence type="ECO:0000256" key="2">
    <source>
        <dbReference type="ARBA" id="ARBA00005801"/>
    </source>
</evidence>
<proteinExistence type="inferred from homology"/>
<evidence type="ECO:0000313" key="13">
    <source>
        <dbReference type="EMBL" id="PIV63383.1"/>
    </source>
</evidence>
<organism evidence="13 14">
    <name type="scientific">bacterium (Candidatus Ratteibacteria) CG01_land_8_20_14_3_00_40_19</name>
    <dbReference type="NCBI Taxonomy" id="2014290"/>
    <lineage>
        <taxon>Bacteria</taxon>
        <taxon>Candidatus Ratteibacteria</taxon>
    </lineage>
</organism>
<reference evidence="14" key="1">
    <citation type="submission" date="2017-09" db="EMBL/GenBank/DDBJ databases">
        <title>Depth-based differentiation of microbial function through sediment-hosted aquifers and enrichment of novel symbionts in the deep terrestrial subsurface.</title>
        <authorList>
            <person name="Probst A.J."/>
            <person name="Ladd B."/>
            <person name="Jarett J.K."/>
            <person name="Geller-Mcgrath D.E."/>
            <person name="Sieber C.M.K."/>
            <person name="Emerson J.B."/>
            <person name="Anantharaman K."/>
            <person name="Thomas B.C."/>
            <person name="Malmstrom R."/>
            <person name="Stieglmeier M."/>
            <person name="Klingl A."/>
            <person name="Woyke T."/>
            <person name="Ryan C.M."/>
            <person name="Banfield J.F."/>
        </authorList>
    </citation>
    <scope>NUCLEOTIDE SEQUENCE [LARGE SCALE GENOMIC DNA]</scope>
</reference>
<keyword evidence="9" id="KW-0489">Methyltransferase</keyword>
<keyword evidence="9" id="KW-0645">Protease</keyword>
<feature type="transmembrane region" description="Helical" evidence="10">
    <location>
        <begin position="100"/>
        <end position="116"/>
    </location>
</feature>
<evidence type="ECO:0000256" key="3">
    <source>
        <dbReference type="ARBA" id="ARBA00022475"/>
    </source>
</evidence>
<evidence type="ECO:0000256" key="1">
    <source>
        <dbReference type="ARBA" id="ARBA00004429"/>
    </source>
</evidence>
<evidence type="ECO:0000313" key="14">
    <source>
        <dbReference type="Proteomes" id="UP000228886"/>
    </source>
</evidence>
<protein>
    <recommendedName>
        <fullName evidence="9">Prepilin leader peptidase/N-methyltransferase</fullName>
        <ecNumber evidence="9">2.1.1.-</ecNumber>
        <ecNumber evidence="9">3.4.23.43</ecNumber>
    </recommendedName>
</protein>
<dbReference type="AlphaFoldDB" id="A0A2M7E6N9"/>
<evidence type="ECO:0000256" key="8">
    <source>
        <dbReference type="RuleBase" id="RU003793"/>
    </source>
</evidence>
<dbReference type="GO" id="GO:0032259">
    <property type="term" value="P:methylation"/>
    <property type="evidence" value="ECO:0007669"/>
    <property type="project" value="UniProtKB-KW"/>
</dbReference>
<dbReference type="EMBL" id="PETL01000370">
    <property type="protein sequence ID" value="PIV63383.1"/>
    <property type="molecule type" value="Genomic_DNA"/>
</dbReference>
<evidence type="ECO:0000256" key="10">
    <source>
        <dbReference type="SAM" id="Phobius"/>
    </source>
</evidence>
<evidence type="ECO:0000256" key="9">
    <source>
        <dbReference type="RuleBase" id="RU003794"/>
    </source>
</evidence>
<sequence length="263" mass="29309">MNIILSIFFFLIGTCLGSFANVCIYRLPKGKSIAWPPSFCPKCHHRISWHDNIPLFSFFLLRGKCRSCQGRISPGYFIVEFLAGIITFFLFLRFNVSPEFFIYLIFILALIIVSFIDIENFLIPDCIVYSGIVLGLFLSFLYPELQSQTFSRLLAIKASFMGTLLGGGSLFIIGLIGGIIFKKEAMGGGDVKLLAMIGAFLGVKSVLLTIFFSSLAGSVIGLTLILLKVKKRSDYIPYGPYLALGAIISLFWKGYYFIGFLIN</sequence>
<dbReference type="PRINTS" id="PR00864">
    <property type="entry name" value="PREPILNPTASE"/>
</dbReference>
<dbReference type="Proteomes" id="UP000228886">
    <property type="component" value="Unassembled WGS sequence"/>
</dbReference>
<dbReference type="InterPro" id="IPR050882">
    <property type="entry name" value="Prepilin_peptidase/N-MTase"/>
</dbReference>
<keyword evidence="3" id="KW-1003">Cell membrane</keyword>
<evidence type="ECO:0000259" key="11">
    <source>
        <dbReference type="Pfam" id="PF01478"/>
    </source>
</evidence>
<name>A0A2M7E6N9_9BACT</name>
<dbReference type="Pfam" id="PF01478">
    <property type="entry name" value="Peptidase_A24"/>
    <property type="match status" value="1"/>
</dbReference>
<dbReference type="EC" id="2.1.1.-" evidence="9"/>